<dbReference type="GO" id="GO:0016705">
    <property type="term" value="F:oxidoreductase activity, acting on paired donors, with incorporation or reduction of molecular oxygen"/>
    <property type="evidence" value="ECO:0007669"/>
    <property type="project" value="InterPro"/>
</dbReference>
<keyword evidence="4 8" id="KW-0479">Metal-binding</keyword>
<dbReference type="InterPro" id="IPR036396">
    <property type="entry name" value="Cyt_P450_sf"/>
</dbReference>
<evidence type="ECO:0000256" key="1">
    <source>
        <dbReference type="ARBA" id="ARBA00001971"/>
    </source>
</evidence>
<keyword evidence="5" id="KW-0560">Oxidoreductase</keyword>
<comment type="caution">
    <text evidence="9">The sequence shown here is derived from an EMBL/GenBank/DDBJ whole genome shotgun (WGS) entry which is preliminary data.</text>
</comment>
<comment type="cofactor">
    <cofactor evidence="1 8">
        <name>heme</name>
        <dbReference type="ChEBI" id="CHEBI:30413"/>
    </cofactor>
</comment>
<evidence type="ECO:0000256" key="3">
    <source>
        <dbReference type="ARBA" id="ARBA00022617"/>
    </source>
</evidence>
<dbReference type="PANTHER" id="PTHR24286">
    <property type="entry name" value="CYTOCHROME P450 26"/>
    <property type="match status" value="1"/>
</dbReference>
<dbReference type="InterPro" id="IPR002401">
    <property type="entry name" value="Cyt_P450_E_grp-I"/>
</dbReference>
<keyword evidence="7" id="KW-0503">Monooxygenase</keyword>
<dbReference type="OrthoDB" id="9764248at2"/>
<dbReference type="CDD" id="cd11067">
    <property type="entry name" value="CYP152"/>
    <property type="match status" value="1"/>
</dbReference>
<dbReference type="AlphaFoldDB" id="A0A556PQY5"/>
<keyword evidence="10" id="KW-1185">Reference proteome</keyword>
<dbReference type="Proteomes" id="UP000316425">
    <property type="component" value="Unassembled WGS sequence"/>
</dbReference>
<evidence type="ECO:0000256" key="6">
    <source>
        <dbReference type="ARBA" id="ARBA00023004"/>
    </source>
</evidence>
<feature type="binding site" description="axial binding residue" evidence="8">
    <location>
        <position position="366"/>
    </location>
    <ligand>
        <name>heme</name>
        <dbReference type="ChEBI" id="CHEBI:30413"/>
    </ligand>
    <ligandPart>
        <name>Fe</name>
        <dbReference type="ChEBI" id="CHEBI:18248"/>
    </ligandPart>
</feature>
<keyword evidence="6 8" id="KW-0408">Iron</keyword>
<dbReference type="GO" id="GO:0016125">
    <property type="term" value="P:sterol metabolic process"/>
    <property type="evidence" value="ECO:0007669"/>
    <property type="project" value="TreeGrafter"/>
</dbReference>
<evidence type="ECO:0000256" key="5">
    <source>
        <dbReference type="ARBA" id="ARBA00023002"/>
    </source>
</evidence>
<gene>
    <name evidence="9" type="ORF">FPQ13_03640</name>
</gene>
<dbReference type="PANTHER" id="PTHR24286:SF24">
    <property type="entry name" value="LANOSTEROL 14-ALPHA DEMETHYLASE"/>
    <property type="match status" value="1"/>
</dbReference>
<dbReference type="InterPro" id="IPR001128">
    <property type="entry name" value="Cyt_P450"/>
</dbReference>
<comment type="similarity">
    <text evidence="2">Belongs to the cytochrome P450 family.</text>
</comment>
<protein>
    <submittedName>
        <fullName evidence="9">Cytochrome P450</fullName>
    </submittedName>
</protein>
<dbReference type="PRINTS" id="PR00463">
    <property type="entry name" value="EP450I"/>
</dbReference>
<dbReference type="EMBL" id="VMHE01000003">
    <property type="protein sequence ID" value="TSJ66797.1"/>
    <property type="molecule type" value="Genomic_DNA"/>
</dbReference>
<dbReference type="GO" id="GO:0020037">
    <property type="term" value="F:heme binding"/>
    <property type="evidence" value="ECO:0007669"/>
    <property type="project" value="InterPro"/>
</dbReference>
<sequence>MTRRSSIPREVGLDHTKDVLREGYQYIPNRKKAFQSDFFESRILGENTVFMSGVEGAELFYNTEYFKREGAAPKRVQKTLLGEHGVQGLDGPAHRHRKEMLMSLMSEERLQVLDQTIETYLEQYIEKWEKEKSIKLYDEAVEMIFQIACDWAGIPLEQHEIRNLAPKTADLFETPATIGLKQFKGRNSRIQLEDWAKDLIVKTREKDLHPLEETALHVIAWHRDLEGKLEDLDAVADDLLNIIRPMVAISIYVTFTAHAVVHHPKEVEKLRMDGDPDSYKRFIQEVRRFYPFFPFNVARVKQDFVYRGHAFKENDQVIFDFHGTNNDPKIWDNPDLFKPDRFKEWDGSPFNFVPQGGGDYLGGHRCAGEWITIRMMQIFLHYFVEKIDFEVPPQDMSYSLVHPPTMPNSKIVMKNVRWKA</sequence>
<dbReference type="RefSeq" id="WP_144087958.1">
    <property type="nucleotide sequence ID" value="NZ_VMHE01000003.1"/>
</dbReference>
<dbReference type="Gene3D" id="1.10.630.10">
    <property type="entry name" value="Cytochrome P450"/>
    <property type="match status" value="1"/>
</dbReference>
<dbReference type="GO" id="GO:0005506">
    <property type="term" value="F:iron ion binding"/>
    <property type="evidence" value="ECO:0007669"/>
    <property type="project" value="InterPro"/>
</dbReference>
<dbReference type="SUPFAM" id="SSF48264">
    <property type="entry name" value="Cytochrome P450"/>
    <property type="match status" value="1"/>
</dbReference>
<proteinExistence type="inferred from homology"/>
<evidence type="ECO:0000313" key="10">
    <source>
        <dbReference type="Proteomes" id="UP000316425"/>
    </source>
</evidence>
<name>A0A556PQY5_9BACI</name>
<evidence type="ECO:0000256" key="4">
    <source>
        <dbReference type="ARBA" id="ARBA00022723"/>
    </source>
</evidence>
<keyword evidence="3 8" id="KW-0349">Heme</keyword>
<evidence type="ECO:0000256" key="8">
    <source>
        <dbReference type="PIRSR" id="PIRSR602401-1"/>
    </source>
</evidence>
<organism evidence="9 10">
    <name type="scientific">Allobacillus salarius</name>
    <dbReference type="NCBI Taxonomy" id="1955272"/>
    <lineage>
        <taxon>Bacteria</taxon>
        <taxon>Bacillati</taxon>
        <taxon>Bacillota</taxon>
        <taxon>Bacilli</taxon>
        <taxon>Bacillales</taxon>
        <taxon>Bacillaceae</taxon>
        <taxon>Allobacillus</taxon>
    </lineage>
</organism>
<evidence type="ECO:0000256" key="2">
    <source>
        <dbReference type="ARBA" id="ARBA00010617"/>
    </source>
</evidence>
<reference evidence="9 10" key="1">
    <citation type="submission" date="2019-07" db="EMBL/GenBank/DDBJ databases">
        <title>Allobacillus sp. nov. SKP isolated from shrimp paste of Euphausiacea.</title>
        <authorList>
            <person name="Kanchanasin P."/>
            <person name="Tanasupawat S."/>
            <person name="Shi W."/>
            <person name="Wu L."/>
            <person name="Ma J."/>
        </authorList>
    </citation>
    <scope>NUCLEOTIDE SEQUENCE [LARGE SCALE GENOMIC DNA]</scope>
    <source>
        <strain evidence="9 10">SKP4-8</strain>
    </source>
</reference>
<evidence type="ECO:0000256" key="7">
    <source>
        <dbReference type="ARBA" id="ARBA00023033"/>
    </source>
</evidence>
<evidence type="ECO:0000313" key="9">
    <source>
        <dbReference type="EMBL" id="TSJ66797.1"/>
    </source>
</evidence>
<dbReference type="GO" id="GO:0004497">
    <property type="term" value="F:monooxygenase activity"/>
    <property type="evidence" value="ECO:0007669"/>
    <property type="project" value="UniProtKB-KW"/>
</dbReference>
<accession>A0A556PQY5</accession>
<dbReference type="Pfam" id="PF00067">
    <property type="entry name" value="p450"/>
    <property type="match status" value="1"/>
</dbReference>